<proteinExistence type="predicted"/>
<evidence type="ECO:0000313" key="2">
    <source>
        <dbReference type="Proteomes" id="UP000578686"/>
    </source>
</evidence>
<name>A0A7X6I152_9ACTN</name>
<dbReference type="AlphaFoldDB" id="A0A7X6I152"/>
<comment type="caution">
    <text evidence="1">The sequence shown here is derived from an EMBL/GenBank/DDBJ whole genome shotgun (WGS) entry which is preliminary data.</text>
</comment>
<dbReference type="PANTHER" id="PTHR30528">
    <property type="entry name" value="CYTOPLASMIC PROTEIN"/>
    <property type="match status" value="1"/>
</dbReference>
<dbReference type="InterPro" id="IPR009351">
    <property type="entry name" value="AlkZ-like"/>
</dbReference>
<protein>
    <submittedName>
        <fullName evidence="1">Uncharacterized protein</fullName>
    </submittedName>
</protein>
<accession>A0A7X6I152</accession>
<dbReference type="EMBL" id="JAAVJD010000300">
    <property type="protein sequence ID" value="NJQ08401.1"/>
    <property type="molecule type" value="Genomic_DNA"/>
</dbReference>
<keyword evidence="2" id="KW-1185">Reference proteome</keyword>
<organism evidence="1 2">
    <name type="scientific">Streptomyces lonarensis</name>
    <dbReference type="NCBI Taxonomy" id="700599"/>
    <lineage>
        <taxon>Bacteria</taxon>
        <taxon>Bacillati</taxon>
        <taxon>Actinomycetota</taxon>
        <taxon>Actinomycetes</taxon>
        <taxon>Kitasatosporales</taxon>
        <taxon>Streptomycetaceae</taxon>
        <taxon>Streptomyces</taxon>
    </lineage>
</organism>
<dbReference type="PANTHER" id="PTHR30528:SF0">
    <property type="entry name" value="CYTOPLASMIC PROTEIN"/>
    <property type="match status" value="1"/>
</dbReference>
<reference evidence="1 2" key="1">
    <citation type="submission" date="2020-03" db="EMBL/GenBank/DDBJ databases">
        <title>Draft genome of Streptomyces sp. ventii, isolated from the Axial Seamount in the Pacific Ocean, and resequencing of the two type strains Streptomyces lonarensis strain NCL 716 and Streptomyces bohaiensis strain 11A07.</title>
        <authorList>
            <person name="Loughran R.M."/>
            <person name="Pfannmuller K.M."/>
            <person name="Wasson B.J."/>
            <person name="Deadmond M.C."/>
            <person name="Paddock B.E."/>
            <person name="Koyack M.J."/>
            <person name="Gallegos D.A."/>
            <person name="Mitchell E.A."/>
            <person name="Ushijima B."/>
            <person name="Saw J.H."/>
            <person name="Mcphail K.L."/>
            <person name="Videau P."/>
        </authorList>
    </citation>
    <scope>NUCLEOTIDE SEQUENCE [LARGE SCALE GENOMIC DNA]</scope>
    <source>
        <strain evidence="1 2">NCL716</strain>
    </source>
</reference>
<evidence type="ECO:0000313" key="1">
    <source>
        <dbReference type="EMBL" id="NJQ08401.1"/>
    </source>
</evidence>
<dbReference type="Pfam" id="PF06224">
    <property type="entry name" value="AlkZ-like"/>
    <property type="match status" value="1"/>
</dbReference>
<gene>
    <name evidence="1" type="ORF">HCN56_23205</name>
</gene>
<dbReference type="Proteomes" id="UP000578686">
    <property type="component" value="Unassembled WGS sequence"/>
</dbReference>
<sequence length="100" mass="10717">MEHRLEAYVPAPDRRYGYFAMPVLAGGRLVARVDPARDGEVLVARHVTLEGGGERERIAAQVADALREAAGWVGCVELRVERVTPEEARPALVAAVAGVG</sequence>